<evidence type="ECO:0000313" key="2">
    <source>
        <dbReference type="EMBL" id="SEM42047.1"/>
    </source>
</evidence>
<evidence type="ECO:0000256" key="1">
    <source>
        <dbReference type="SAM" id="Phobius"/>
    </source>
</evidence>
<keyword evidence="3" id="KW-1185">Reference proteome</keyword>
<name>A0A1H7Y9P4_9FLAO</name>
<dbReference type="AlphaFoldDB" id="A0A1H7Y9P4"/>
<reference evidence="3" key="1">
    <citation type="submission" date="2016-10" db="EMBL/GenBank/DDBJ databases">
        <authorList>
            <person name="Varghese N."/>
            <person name="Submissions S."/>
        </authorList>
    </citation>
    <scope>NUCLEOTIDE SEQUENCE [LARGE SCALE GENOMIC DNA]</scope>
    <source>
        <strain evidence="3">DSM 17453</strain>
    </source>
</reference>
<organism evidence="2 3">
    <name type="scientific">Chryseobacterium taichungense</name>
    <dbReference type="NCBI Taxonomy" id="295069"/>
    <lineage>
        <taxon>Bacteria</taxon>
        <taxon>Pseudomonadati</taxon>
        <taxon>Bacteroidota</taxon>
        <taxon>Flavobacteriia</taxon>
        <taxon>Flavobacteriales</taxon>
        <taxon>Weeksellaceae</taxon>
        <taxon>Chryseobacterium group</taxon>
        <taxon>Chryseobacterium</taxon>
    </lineage>
</organism>
<dbReference type="EMBL" id="FOBV01000003">
    <property type="protein sequence ID" value="SEM42047.1"/>
    <property type="molecule type" value="Genomic_DNA"/>
</dbReference>
<evidence type="ECO:0000313" key="3">
    <source>
        <dbReference type="Proteomes" id="UP000199450"/>
    </source>
</evidence>
<dbReference type="Proteomes" id="UP000199450">
    <property type="component" value="Unassembled WGS sequence"/>
</dbReference>
<sequence length="125" mass="14744">MNFDFFDLLDIGSNLLNSGTTRFTRNKKKKTKYVREKISLILYFFSAVFFFLVFRNPLISENYMQSVVIGSVLGLAVSLVVFFVLHVLEMYYFKNAFQWLFFSLSVVSFFISVILWIYFKSGIFL</sequence>
<feature type="transmembrane region" description="Helical" evidence="1">
    <location>
        <begin position="38"/>
        <end position="55"/>
    </location>
</feature>
<dbReference type="STRING" id="295069.SAMN05421856_103124"/>
<protein>
    <submittedName>
        <fullName evidence="2">Uncharacterized protein</fullName>
    </submittedName>
</protein>
<feature type="transmembrane region" description="Helical" evidence="1">
    <location>
        <begin position="100"/>
        <end position="119"/>
    </location>
</feature>
<feature type="transmembrane region" description="Helical" evidence="1">
    <location>
        <begin position="67"/>
        <end position="88"/>
    </location>
</feature>
<keyword evidence="1" id="KW-0472">Membrane</keyword>
<keyword evidence="1" id="KW-1133">Transmembrane helix</keyword>
<proteinExistence type="predicted"/>
<accession>A0A1H7Y9P4</accession>
<gene>
    <name evidence="2" type="ORF">SAMN05421856_103124</name>
</gene>
<keyword evidence="1" id="KW-0812">Transmembrane</keyword>